<evidence type="ECO:0000256" key="9">
    <source>
        <dbReference type="ARBA" id="ARBA00023054"/>
    </source>
</evidence>
<dbReference type="GO" id="GO:0006888">
    <property type="term" value="P:endoplasmic reticulum to Golgi vesicle-mediated transport"/>
    <property type="evidence" value="ECO:0007669"/>
    <property type="project" value="UniProtKB-UniRule"/>
</dbReference>
<dbReference type="Pfam" id="PF05529">
    <property type="entry name" value="Bap31"/>
    <property type="match status" value="1"/>
</dbReference>
<evidence type="ECO:0000256" key="10">
    <source>
        <dbReference type="ARBA" id="ARBA00023136"/>
    </source>
</evidence>
<sequence length="186" mass="21381">MSLQMSLVFCTLIGQMITLLVLVLPLPYVVRQKIVDLTFVLQKSQNFRVGIVFSIILMSLQLLDCIQRLNKYADAETNPHFPGIDYDRLASKFYSQRNLYLSGAVLYLQVAIGTVVTIVRKMVLKEKLYREANIKPATDDEATEIEKLKHLIELKQQDIDTFKKQVQGLQKAYNSLTPEEKKNKNE</sequence>
<dbReference type="Pfam" id="PF18035">
    <property type="entry name" value="Bap31_Bap29_C"/>
    <property type="match status" value="1"/>
</dbReference>
<keyword evidence="5 11" id="KW-0256">Endoplasmic reticulum</keyword>
<keyword evidence="3 11" id="KW-0813">Transport</keyword>
<evidence type="ECO:0000259" key="13">
    <source>
        <dbReference type="Pfam" id="PF05529"/>
    </source>
</evidence>
<feature type="transmembrane region" description="Helical" evidence="11">
    <location>
        <begin position="47"/>
        <end position="63"/>
    </location>
</feature>
<name>A0AB34PRF6_CANAX</name>
<evidence type="ECO:0000313" key="15">
    <source>
        <dbReference type="EMBL" id="KGR09817.1"/>
    </source>
</evidence>
<dbReference type="GO" id="GO:0005789">
    <property type="term" value="C:endoplasmic reticulum membrane"/>
    <property type="evidence" value="ECO:0007669"/>
    <property type="project" value="UniProtKB-SubCell"/>
</dbReference>
<keyword evidence="7 11" id="KW-0653">Protein transport</keyword>
<evidence type="ECO:0000256" key="5">
    <source>
        <dbReference type="ARBA" id="ARBA00022824"/>
    </source>
</evidence>
<evidence type="ECO:0000256" key="12">
    <source>
        <dbReference type="SAM" id="Coils"/>
    </source>
</evidence>
<keyword evidence="6 11" id="KW-0931">ER-Golgi transport</keyword>
<evidence type="ECO:0000256" key="11">
    <source>
        <dbReference type="RuleBase" id="RU367026"/>
    </source>
</evidence>
<keyword evidence="10 11" id="KW-0472">Membrane</keyword>
<evidence type="ECO:0000313" key="16">
    <source>
        <dbReference type="Proteomes" id="UP000030161"/>
    </source>
</evidence>
<protein>
    <recommendedName>
        <fullName evidence="11">Endoplasmic reticulum transmembrane protein</fullName>
    </recommendedName>
</protein>
<comment type="similarity">
    <text evidence="2 11">Belongs to the BCAP29/BCAP31 family.</text>
</comment>
<evidence type="ECO:0000256" key="6">
    <source>
        <dbReference type="ARBA" id="ARBA00022892"/>
    </source>
</evidence>
<evidence type="ECO:0000256" key="1">
    <source>
        <dbReference type="ARBA" id="ARBA00004477"/>
    </source>
</evidence>
<dbReference type="PANTHER" id="PTHR12701:SF19">
    <property type="entry name" value="ENDOPLASMIC RETICULUM TRANSMEMBRANE PROTEIN 1-RELATED"/>
    <property type="match status" value="1"/>
</dbReference>
<feature type="coiled-coil region" evidence="12">
    <location>
        <begin position="145"/>
        <end position="172"/>
    </location>
</feature>
<dbReference type="GO" id="GO:0070973">
    <property type="term" value="P:protein localization to endoplasmic reticulum exit site"/>
    <property type="evidence" value="ECO:0007669"/>
    <property type="project" value="UniProtKB-UniRule"/>
</dbReference>
<comment type="subcellular location">
    <subcellularLocation>
        <location evidence="1 11">Endoplasmic reticulum membrane</location>
        <topology evidence="1 11">Multi-pass membrane protein</topology>
    </subcellularLocation>
</comment>
<dbReference type="Proteomes" id="UP000030161">
    <property type="component" value="Unassembled WGS sequence"/>
</dbReference>
<gene>
    <name evidence="15" type="ORF">MG3_03320</name>
</gene>
<feature type="transmembrane region" description="Helical" evidence="11">
    <location>
        <begin position="99"/>
        <end position="119"/>
    </location>
</feature>
<feature type="transmembrane region" description="Helical" evidence="11">
    <location>
        <begin position="6"/>
        <end position="26"/>
    </location>
</feature>
<evidence type="ECO:0000256" key="8">
    <source>
        <dbReference type="ARBA" id="ARBA00022989"/>
    </source>
</evidence>
<dbReference type="InterPro" id="IPR041672">
    <property type="entry name" value="Bap31/Bap29_C"/>
</dbReference>
<keyword evidence="4 11" id="KW-0812">Transmembrane</keyword>
<evidence type="ECO:0000256" key="7">
    <source>
        <dbReference type="ARBA" id="ARBA00022927"/>
    </source>
</evidence>
<dbReference type="GO" id="GO:0006886">
    <property type="term" value="P:intracellular protein transport"/>
    <property type="evidence" value="ECO:0007669"/>
    <property type="project" value="UniProtKB-UniRule"/>
</dbReference>
<evidence type="ECO:0000256" key="2">
    <source>
        <dbReference type="ARBA" id="ARBA00007956"/>
    </source>
</evidence>
<comment type="caution">
    <text evidence="15">The sequence shown here is derived from an EMBL/GenBank/DDBJ whole genome shotgun (WGS) entry which is preliminary data.</text>
</comment>
<feature type="domain" description="Bap31/Bap29 cytoplasmic coiled-coil" evidence="14">
    <location>
        <begin position="143"/>
        <end position="182"/>
    </location>
</feature>
<feature type="domain" description="BAP29/BAP31 transmembrane" evidence="13">
    <location>
        <begin position="1"/>
        <end position="131"/>
    </location>
</feature>
<evidence type="ECO:0000256" key="3">
    <source>
        <dbReference type="ARBA" id="ARBA00022448"/>
    </source>
</evidence>
<organism evidence="15 16">
    <name type="scientific">Candida albicans P78048</name>
    <dbReference type="NCBI Taxonomy" id="1094989"/>
    <lineage>
        <taxon>Eukaryota</taxon>
        <taxon>Fungi</taxon>
        <taxon>Dikarya</taxon>
        <taxon>Ascomycota</taxon>
        <taxon>Saccharomycotina</taxon>
        <taxon>Pichiomycetes</taxon>
        <taxon>Debaryomycetaceae</taxon>
        <taxon>Candida/Lodderomyces clade</taxon>
        <taxon>Candida</taxon>
    </lineage>
</organism>
<dbReference type="SMR" id="A0AB34PRF6"/>
<keyword evidence="9 12" id="KW-0175">Coiled coil</keyword>
<reference evidence="15 16" key="1">
    <citation type="submission" date="2013-12" db="EMBL/GenBank/DDBJ databases">
        <title>The Genome Sequence of Candida albicans P78048.</title>
        <authorList>
            <consortium name="The Broad Institute Genome Sequencing Platform"/>
            <consortium name="The Broad Institute Genome Sequencing Center for Infectious Disease"/>
            <person name="Cuomo C."/>
            <person name="Bennett R."/>
            <person name="Hirakawa M."/>
            <person name="Noverr M."/>
            <person name="Mitchell A."/>
            <person name="Young S.K."/>
            <person name="Zeng Q."/>
            <person name="Gargeya S."/>
            <person name="Fitzgerald M."/>
            <person name="Abouelleil A."/>
            <person name="Alvarado L."/>
            <person name="Berlin A.M."/>
            <person name="Chapman S.B."/>
            <person name="Dewar J."/>
            <person name="Goldberg J."/>
            <person name="Griggs A."/>
            <person name="Gujja S."/>
            <person name="Hansen M."/>
            <person name="Howarth C."/>
            <person name="Imamovic A."/>
            <person name="Larimer J."/>
            <person name="McCowan C."/>
            <person name="Murphy C."/>
            <person name="Pearson M."/>
            <person name="Priest M."/>
            <person name="Roberts A."/>
            <person name="Saif S."/>
            <person name="Shea T."/>
            <person name="Sykes S."/>
            <person name="Wortman J."/>
            <person name="Nusbaum C."/>
            <person name="Birren B."/>
        </authorList>
    </citation>
    <scope>NUCLEOTIDE SEQUENCE [LARGE SCALE GENOMIC DNA]</scope>
    <source>
        <strain evidence="15 16">P78048</strain>
    </source>
</reference>
<proteinExistence type="inferred from homology"/>
<dbReference type="InterPro" id="IPR040463">
    <property type="entry name" value="BAP29/BAP31_N"/>
</dbReference>
<comment type="function">
    <text evidence="11">May play a role in anterograde transport of membrane proteins from the endoplasmic reticulum to the Golgi.</text>
</comment>
<evidence type="ECO:0000256" key="4">
    <source>
        <dbReference type="ARBA" id="ARBA00022692"/>
    </source>
</evidence>
<dbReference type="AlphaFoldDB" id="A0AB34PRF6"/>
<evidence type="ECO:0000259" key="14">
    <source>
        <dbReference type="Pfam" id="PF18035"/>
    </source>
</evidence>
<dbReference type="InterPro" id="IPR008417">
    <property type="entry name" value="BAP29/BAP31"/>
</dbReference>
<dbReference type="EMBL" id="AJIX01000024">
    <property type="protein sequence ID" value="KGR09817.1"/>
    <property type="molecule type" value="Genomic_DNA"/>
</dbReference>
<keyword evidence="8 11" id="KW-1133">Transmembrane helix</keyword>
<accession>A0AB34PRF6</accession>
<dbReference type="PANTHER" id="PTHR12701">
    <property type="entry name" value="BCR-ASSOCIATED PROTEIN, BAP"/>
    <property type="match status" value="1"/>
</dbReference>